<dbReference type="AlphaFoldDB" id="A0A6J5YYU1"/>
<keyword evidence="1" id="KW-1133">Transmembrane helix</keyword>
<keyword evidence="1" id="KW-0812">Transmembrane</keyword>
<reference evidence="2" key="1">
    <citation type="submission" date="2020-05" db="EMBL/GenBank/DDBJ databases">
        <authorList>
            <person name="Chiriac C."/>
            <person name="Salcher M."/>
            <person name="Ghai R."/>
            <person name="Kavagutti S V."/>
        </authorList>
    </citation>
    <scope>NUCLEOTIDE SEQUENCE</scope>
</reference>
<sequence length="258" mass="28557">MASGIIYLSIIGMWVAYFLPRWVHDRNEFSGKSVERYKSALRIVASNSPGGSSGTGVIHTDLDREAKVAQQLLRRRIIFTLITVSFVMTIVGAVMQTLAMSFIGIPVVAFVMYLAHVRHQSNSERMQKRRVTQLHRSTAGVSSTNLSEVVAPKPSTEHWIPLSERELTGVTLLPKGSAAARGEWQPNSVPVPTYVNAPKAIVPKRVIDLTTPGQWSDEQERLEREALAAAAPSRDEIFDQQLADEAVARLKENRAANE</sequence>
<evidence type="ECO:0000313" key="2">
    <source>
        <dbReference type="EMBL" id="CAB4332783.1"/>
    </source>
</evidence>
<feature type="transmembrane region" description="Helical" evidence="1">
    <location>
        <begin position="101"/>
        <end position="119"/>
    </location>
</feature>
<name>A0A6J5YYU1_9ZZZZ</name>
<gene>
    <name evidence="2" type="ORF">UFOPK3574_00321</name>
</gene>
<keyword evidence="1" id="KW-0472">Membrane</keyword>
<protein>
    <submittedName>
        <fullName evidence="2">Unannotated protein</fullName>
    </submittedName>
</protein>
<organism evidence="2">
    <name type="scientific">freshwater metagenome</name>
    <dbReference type="NCBI Taxonomy" id="449393"/>
    <lineage>
        <taxon>unclassified sequences</taxon>
        <taxon>metagenomes</taxon>
        <taxon>ecological metagenomes</taxon>
    </lineage>
</organism>
<proteinExistence type="predicted"/>
<feature type="transmembrane region" description="Helical" evidence="1">
    <location>
        <begin position="6"/>
        <end position="23"/>
    </location>
</feature>
<dbReference type="EMBL" id="CAESAF010000018">
    <property type="protein sequence ID" value="CAB4332783.1"/>
    <property type="molecule type" value="Genomic_DNA"/>
</dbReference>
<feature type="transmembrane region" description="Helical" evidence="1">
    <location>
        <begin position="77"/>
        <end position="95"/>
    </location>
</feature>
<accession>A0A6J5YYU1</accession>
<evidence type="ECO:0000256" key="1">
    <source>
        <dbReference type="SAM" id="Phobius"/>
    </source>
</evidence>